<keyword evidence="1" id="KW-0472">Membrane</keyword>
<sequence>MKFVVDTHFPGRDGRFVVASVLGAALAMLVLTTYLLMGKLFWAQDTMASIEPRYARLLGLREVGPQVQASLASVGADLSRYAYPAGTDAARIGTDMQQRIRQLAEAAGLGVAGSQILPARTHAGFTQIPLKLTVDGNLEGLRSLLAGFDRETPVILVDNLQVSASVPRARRGDPQPEERLVGQLDLSVLHLQP</sequence>
<evidence type="ECO:0000313" key="2">
    <source>
        <dbReference type="EMBL" id="NMG16184.1"/>
    </source>
</evidence>
<feature type="transmembrane region" description="Helical" evidence="1">
    <location>
        <begin position="16"/>
        <end position="37"/>
    </location>
</feature>
<dbReference type="NCBIfam" id="NF040576">
    <property type="entry name" value="T2SS_GspM_XpsM"/>
    <property type="match status" value="1"/>
</dbReference>
<dbReference type="RefSeq" id="WP_169202779.1">
    <property type="nucleotide sequence ID" value="NZ_CP059467.1"/>
</dbReference>
<comment type="caution">
    <text evidence="2">The sequence shown here is derived from an EMBL/GenBank/DDBJ whole genome shotgun (WGS) entry which is preliminary data.</text>
</comment>
<evidence type="ECO:0000256" key="1">
    <source>
        <dbReference type="SAM" id="Phobius"/>
    </source>
</evidence>
<gene>
    <name evidence="2" type="ORF">GPA24_11630</name>
</gene>
<dbReference type="EMBL" id="WTVP01000029">
    <property type="protein sequence ID" value="NMG16184.1"/>
    <property type="molecule type" value="Genomic_DNA"/>
</dbReference>
<keyword evidence="1" id="KW-1133">Transmembrane helix</keyword>
<evidence type="ECO:0008006" key="4">
    <source>
        <dbReference type="Google" id="ProtNLM"/>
    </source>
</evidence>
<reference evidence="2 3" key="1">
    <citation type="submission" date="2019-12" db="EMBL/GenBank/DDBJ databases">
        <title>Comparative genomics gives insights into the taxonomy of the Azoarcus-Aromatoleum group and reveals separate origins of nif in the plant-associated Azoarcus and non-plant-associated Aromatoleum sub-groups.</title>
        <authorList>
            <person name="Lafos M."/>
            <person name="Maluk M."/>
            <person name="Batista M."/>
            <person name="Junghare M."/>
            <person name="Carmona M."/>
            <person name="Faoro H."/>
            <person name="Cruz L.M."/>
            <person name="Battistoni F."/>
            <person name="De Souza E."/>
            <person name="Pedrosa F."/>
            <person name="Chen W.-M."/>
            <person name="Poole P.S."/>
            <person name="Dixon R.A."/>
            <person name="James E.K."/>
        </authorList>
    </citation>
    <scope>NUCLEOTIDE SEQUENCE [LARGE SCALE GENOMIC DNA]</scope>
    <source>
        <strain evidence="2 3">PbN1</strain>
    </source>
</reference>
<accession>A0ABX1NVZ1</accession>
<proteinExistence type="predicted"/>
<name>A0ABX1NVZ1_9RHOO</name>
<dbReference type="Pfam" id="PF10741">
    <property type="entry name" value="T2SSM_b"/>
    <property type="match status" value="1"/>
</dbReference>
<keyword evidence="1" id="KW-0812">Transmembrane</keyword>
<dbReference type="Proteomes" id="UP000633943">
    <property type="component" value="Unassembled WGS sequence"/>
</dbReference>
<organism evidence="2 3">
    <name type="scientific">Aromatoleum bremense</name>
    <dbReference type="NCBI Taxonomy" id="76115"/>
    <lineage>
        <taxon>Bacteria</taxon>
        <taxon>Pseudomonadati</taxon>
        <taxon>Pseudomonadota</taxon>
        <taxon>Betaproteobacteria</taxon>
        <taxon>Rhodocyclales</taxon>
        <taxon>Rhodocyclaceae</taxon>
        <taxon>Aromatoleum</taxon>
    </lineage>
</organism>
<keyword evidence="3" id="KW-1185">Reference proteome</keyword>
<dbReference type="InterPro" id="IPR034756">
    <property type="entry name" value="T2SSM_b"/>
</dbReference>
<evidence type="ECO:0000313" key="3">
    <source>
        <dbReference type="Proteomes" id="UP000633943"/>
    </source>
</evidence>
<protein>
    <recommendedName>
        <fullName evidence="4">General secretion pathway protein GspM</fullName>
    </recommendedName>
</protein>